<dbReference type="EMBL" id="JADYXP020000006">
    <property type="protein sequence ID" value="KAL0121682.1"/>
    <property type="molecule type" value="Genomic_DNA"/>
</dbReference>
<keyword evidence="1" id="KW-0812">Transmembrane</keyword>
<organism evidence="2 3">
    <name type="scientific">Cardiocondyla obscurior</name>
    <dbReference type="NCBI Taxonomy" id="286306"/>
    <lineage>
        <taxon>Eukaryota</taxon>
        <taxon>Metazoa</taxon>
        <taxon>Ecdysozoa</taxon>
        <taxon>Arthropoda</taxon>
        <taxon>Hexapoda</taxon>
        <taxon>Insecta</taxon>
        <taxon>Pterygota</taxon>
        <taxon>Neoptera</taxon>
        <taxon>Endopterygota</taxon>
        <taxon>Hymenoptera</taxon>
        <taxon>Apocrita</taxon>
        <taxon>Aculeata</taxon>
        <taxon>Formicoidea</taxon>
        <taxon>Formicidae</taxon>
        <taxon>Myrmicinae</taxon>
        <taxon>Cardiocondyla</taxon>
    </lineage>
</organism>
<accession>A0AAW2G2D6</accession>
<protein>
    <submittedName>
        <fullName evidence="2">Uncharacterized protein</fullName>
    </submittedName>
</protein>
<evidence type="ECO:0000313" key="2">
    <source>
        <dbReference type="EMBL" id="KAL0121682.1"/>
    </source>
</evidence>
<sequence>MHKRTYIVLIYYLCISILFVFNFYFFLFTAARLIRPAKLPGLVGGAFLIVSRPSQGPSTVPGSSGSEFEKICGISESLSSSRRHCCTRNKNAARRKLHPFPRLYVHLTKSLISTDLHRQHVGRDVRSSYLNFTKDTES</sequence>
<dbReference type="AlphaFoldDB" id="A0AAW2G2D6"/>
<evidence type="ECO:0000256" key="1">
    <source>
        <dbReference type="SAM" id="Phobius"/>
    </source>
</evidence>
<evidence type="ECO:0000313" key="3">
    <source>
        <dbReference type="Proteomes" id="UP001430953"/>
    </source>
</evidence>
<name>A0AAW2G2D6_9HYME</name>
<proteinExistence type="predicted"/>
<gene>
    <name evidence="2" type="ORF">PUN28_006878</name>
</gene>
<dbReference type="Proteomes" id="UP001430953">
    <property type="component" value="Unassembled WGS sequence"/>
</dbReference>
<keyword evidence="1" id="KW-1133">Transmembrane helix</keyword>
<comment type="caution">
    <text evidence="2">The sequence shown here is derived from an EMBL/GenBank/DDBJ whole genome shotgun (WGS) entry which is preliminary data.</text>
</comment>
<feature type="transmembrane region" description="Helical" evidence="1">
    <location>
        <begin position="6"/>
        <end position="28"/>
    </location>
</feature>
<keyword evidence="3" id="KW-1185">Reference proteome</keyword>
<keyword evidence="1" id="KW-0472">Membrane</keyword>
<reference evidence="2 3" key="1">
    <citation type="submission" date="2023-03" db="EMBL/GenBank/DDBJ databases">
        <title>High recombination rates correlate with genetic variation in Cardiocondyla obscurior ants.</title>
        <authorList>
            <person name="Errbii M."/>
        </authorList>
    </citation>
    <scope>NUCLEOTIDE SEQUENCE [LARGE SCALE GENOMIC DNA]</scope>
    <source>
        <strain evidence="2">Alpha-2009</strain>
        <tissue evidence="2">Whole body</tissue>
    </source>
</reference>